<evidence type="ECO:0000313" key="2">
    <source>
        <dbReference type="EMBL" id="PTM47224.1"/>
    </source>
</evidence>
<reference evidence="2 3" key="1">
    <citation type="submission" date="2018-04" db="EMBL/GenBank/DDBJ databases">
        <title>Genomic Encyclopedia of Type Strains, Phase III (KMG-III): the genomes of soil and plant-associated and newly described type strains.</title>
        <authorList>
            <person name="Whitman W."/>
        </authorList>
    </citation>
    <scope>NUCLEOTIDE SEQUENCE [LARGE SCALE GENOMIC DNA]</scope>
    <source>
        <strain evidence="2 3">NW12</strain>
    </source>
</reference>
<dbReference type="InterPro" id="IPR041667">
    <property type="entry name" value="Cupin_8"/>
</dbReference>
<dbReference type="SMART" id="SM00558">
    <property type="entry name" value="JmjC"/>
    <property type="match status" value="1"/>
</dbReference>
<dbReference type="AlphaFoldDB" id="A0A2T4YTU4"/>
<keyword evidence="3" id="KW-1185">Reference proteome</keyword>
<dbReference type="Pfam" id="PF13621">
    <property type="entry name" value="Cupin_8"/>
    <property type="match status" value="1"/>
</dbReference>
<evidence type="ECO:0000259" key="1">
    <source>
        <dbReference type="PROSITE" id="PS51184"/>
    </source>
</evidence>
<name>A0A2T4YTU4_9SPHN</name>
<protein>
    <recommendedName>
        <fullName evidence="1">JmjC domain-containing protein</fullName>
    </recommendedName>
</protein>
<dbReference type="RefSeq" id="WP_107930180.1">
    <property type="nucleotide sequence ID" value="NZ_PZZN01000001.1"/>
</dbReference>
<dbReference type="EMBL" id="PZZN01000001">
    <property type="protein sequence ID" value="PTM47224.1"/>
    <property type="molecule type" value="Genomic_DNA"/>
</dbReference>
<comment type="caution">
    <text evidence="2">The sequence shown here is derived from an EMBL/GenBank/DDBJ whole genome shotgun (WGS) entry which is preliminary data.</text>
</comment>
<accession>A0A2T4YTU4</accession>
<feature type="domain" description="JmjC" evidence="1">
    <location>
        <begin position="120"/>
        <end position="281"/>
    </location>
</feature>
<dbReference type="Gene3D" id="2.60.120.650">
    <property type="entry name" value="Cupin"/>
    <property type="match status" value="1"/>
</dbReference>
<gene>
    <name evidence="2" type="ORF">C8J24_0609</name>
</gene>
<dbReference type="PANTHER" id="PTHR12461:SF105">
    <property type="entry name" value="HYPOXIA-INDUCIBLE FACTOR 1-ALPHA INHIBITOR"/>
    <property type="match status" value="1"/>
</dbReference>
<dbReference type="SUPFAM" id="SSF51197">
    <property type="entry name" value="Clavaminate synthase-like"/>
    <property type="match status" value="1"/>
</dbReference>
<organism evidence="2 3">
    <name type="scientific">Sphingomonas aerolata</name>
    <dbReference type="NCBI Taxonomy" id="185951"/>
    <lineage>
        <taxon>Bacteria</taxon>
        <taxon>Pseudomonadati</taxon>
        <taxon>Pseudomonadota</taxon>
        <taxon>Alphaproteobacteria</taxon>
        <taxon>Sphingomonadales</taxon>
        <taxon>Sphingomonadaceae</taxon>
        <taxon>Sphingomonas</taxon>
    </lineage>
</organism>
<proteinExistence type="predicted"/>
<evidence type="ECO:0000313" key="3">
    <source>
        <dbReference type="Proteomes" id="UP000240996"/>
    </source>
</evidence>
<dbReference type="InterPro" id="IPR003347">
    <property type="entry name" value="JmjC_dom"/>
</dbReference>
<dbReference type="Proteomes" id="UP000240996">
    <property type="component" value="Unassembled WGS sequence"/>
</dbReference>
<dbReference type="PROSITE" id="PS51184">
    <property type="entry name" value="JMJC"/>
    <property type="match status" value="1"/>
</dbReference>
<sequence length="346" mass="37211">MTISHPAPTDARVEERAAVDAATFAAEIALRDAPIVLRGQVAHWASVRAAAGGDRATAAYLTGLGDGGKPMEVLIGGPAFGGKFFYRGDNLEGFNFHREKAPLGVLLSELLRLSDVPEAERHILYANAATAPEHLPGWAAANPLELPMGGATPRLWIGNGSQTATHYDGSTNLACVVAGERRFTLFPPDQVGNLYLGPLDRTLAGPPSSMVDPLAPDLERYPRYAEALGHAVVADLGPGDAIFIPAIWWHHVQAFGTLNVLCNYWRAYDSSVSAFHAVVHAMMAVRDLPAAEKAGWRAWFEHYVFADEASAAGDHLPAPARGVLGPASQDRTERIRGYLLKSLQRR</sequence>
<dbReference type="PANTHER" id="PTHR12461">
    <property type="entry name" value="HYPOXIA-INDUCIBLE FACTOR 1 ALPHA INHIBITOR-RELATED"/>
    <property type="match status" value="1"/>
</dbReference>